<proteinExistence type="predicted"/>
<evidence type="ECO:0000313" key="3">
    <source>
        <dbReference type="Proteomes" id="UP000187012"/>
    </source>
</evidence>
<feature type="compositionally biased region" description="Basic residues" evidence="1">
    <location>
        <begin position="118"/>
        <end position="132"/>
    </location>
</feature>
<evidence type="ECO:0000256" key="1">
    <source>
        <dbReference type="SAM" id="MobiDB-lite"/>
    </source>
</evidence>
<gene>
    <name evidence="2" type="ORF">BN2475_1160004</name>
</gene>
<dbReference type="STRING" id="1247936.BN2475_1160004"/>
<dbReference type="EMBL" id="CYGX02000116">
    <property type="protein sequence ID" value="SIT48897.1"/>
    <property type="molecule type" value="Genomic_DNA"/>
</dbReference>
<feature type="region of interest" description="Disordered" evidence="1">
    <location>
        <begin position="55"/>
        <end position="151"/>
    </location>
</feature>
<dbReference type="Proteomes" id="UP000187012">
    <property type="component" value="Unassembled WGS sequence"/>
</dbReference>
<feature type="region of interest" description="Disordered" evidence="1">
    <location>
        <begin position="1"/>
        <end position="33"/>
    </location>
</feature>
<sequence length="151" mass="16061">MGKETFVTTLNKNNDKRTASRTPDPTEPHSPGRRAFMVLAGTSAGATLLGGLAACGGSINQPASASSTPTAAQDPIWGSSGAATRSSLRCKASPSRCSRRATFWSPRTVRSPAPSSRRPIRTRARRRLRVPARSKPTAPARSIHGPRFSPR</sequence>
<feature type="compositionally biased region" description="Polar residues" evidence="1">
    <location>
        <begin position="1"/>
        <end position="12"/>
    </location>
</feature>
<reference evidence="2 3" key="1">
    <citation type="submission" date="2016-12" db="EMBL/GenBank/DDBJ databases">
        <authorList>
            <person name="Song W.-J."/>
            <person name="Kurnit D.M."/>
        </authorList>
    </citation>
    <scope>NUCLEOTIDE SEQUENCE [LARGE SCALE GENOMIC DNA]</scope>
    <source>
        <strain evidence="2 3">STM7296</strain>
    </source>
</reference>
<protein>
    <submittedName>
        <fullName evidence="2">Uncharacterized protein</fullName>
    </submittedName>
</protein>
<accession>A0A1N7SNK4</accession>
<organism evidence="2 3">
    <name type="scientific">Paraburkholderia ribeironis</name>
    <dbReference type="NCBI Taxonomy" id="1247936"/>
    <lineage>
        <taxon>Bacteria</taxon>
        <taxon>Pseudomonadati</taxon>
        <taxon>Pseudomonadota</taxon>
        <taxon>Betaproteobacteria</taxon>
        <taxon>Burkholderiales</taxon>
        <taxon>Burkholderiaceae</taxon>
        <taxon>Paraburkholderia</taxon>
    </lineage>
</organism>
<feature type="compositionally biased region" description="Low complexity" evidence="1">
    <location>
        <begin position="55"/>
        <end position="72"/>
    </location>
</feature>
<dbReference type="AlphaFoldDB" id="A0A1N7SNK4"/>
<keyword evidence="3" id="KW-1185">Reference proteome</keyword>
<evidence type="ECO:0000313" key="2">
    <source>
        <dbReference type="EMBL" id="SIT48897.1"/>
    </source>
</evidence>
<name>A0A1N7SNK4_9BURK</name>
<feature type="compositionally biased region" description="Low complexity" evidence="1">
    <location>
        <begin position="105"/>
        <end position="117"/>
    </location>
</feature>